<protein>
    <submittedName>
        <fullName evidence="1">Uncharacterized protein</fullName>
    </submittedName>
</protein>
<dbReference type="Proteomes" id="UP000216433">
    <property type="component" value="Unassembled WGS sequence"/>
</dbReference>
<dbReference type="AlphaFoldDB" id="A0A270NH99"/>
<accession>A0A270NH99</accession>
<sequence length="158" mass="17876">MRKQIRCIVSSESPGVSRTLDIFEINRMLDCYLQTKIDQVNVADLGGWRLQMFVVIRNTDSIGVFKRTRRYPSDMEFLVSISIPVPSIKVVGYGLPDHAMYGLGFFHPVNEAKSHVINPQFADYAGLQEYFVGSAERAIDMAFDLGFKCNGKVIRYVA</sequence>
<name>A0A270NH99_STEMA</name>
<gene>
    <name evidence="1" type="ORF">CEK00_13095</name>
</gene>
<comment type="caution">
    <text evidence="1">The sequence shown here is derived from an EMBL/GenBank/DDBJ whole genome shotgun (WGS) entry which is preliminary data.</text>
</comment>
<reference evidence="1 2" key="1">
    <citation type="submission" date="2017-06" db="EMBL/GenBank/DDBJ databases">
        <title>Genome sequencing and assembly of Stenotrophomonas maltophilia DF07.</title>
        <authorList>
            <person name="Iyer R."/>
        </authorList>
    </citation>
    <scope>NUCLEOTIDE SEQUENCE [LARGE SCALE GENOMIC DNA]</scope>
    <source>
        <strain evidence="1 2">DF07</strain>
    </source>
</reference>
<evidence type="ECO:0000313" key="2">
    <source>
        <dbReference type="Proteomes" id="UP000216433"/>
    </source>
</evidence>
<dbReference type="EMBL" id="NJGC01000014">
    <property type="protein sequence ID" value="PAM70692.1"/>
    <property type="molecule type" value="Genomic_DNA"/>
</dbReference>
<dbReference type="RefSeq" id="WP_095378174.1">
    <property type="nucleotide sequence ID" value="NZ_NJGC01000014.1"/>
</dbReference>
<proteinExistence type="predicted"/>
<evidence type="ECO:0000313" key="1">
    <source>
        <dbReference type="EMBL" id="PAM70692.1"/>
    </source>
</evidence>
<dbReference type="Pfam" id="PF15587">
    <property type="entry name" value="Imm9"/>
    <property type="match status" value="1"/>
</dbReference>
<dbReference type="InterPro" id="IPR028963">
    <property type="entry name" value="Imm9"/>
</dbReference>
<organism evidence="1 2">
    <name type="scientific">Stenotrophomonas maltophilia</name>
    <name type="common">Pseudomonas maltophilia</name>
    <name type="synonym">Xanthomonas maltophilia</name>
    <dbReference type="NCBI Taxonomy" id="40324"/>
    <lineage>
        <taxon>Bacteria</taxon>
        <taxon>Pseudomonadati</taxon>
        <taxon>Pseudomonadota</taxon>
        <taxon>Gammaproteobacteria</taxon>
        <taxon>Lysobacterales</taxon>
        <taxon>Lysobacteraceae</taxon>
        <taxon>Stenotrophomonas</taxon>
        <taxon>Stenotrophomonas maltophilia group</taxon>
    </lineage>
</organism>